<proteinExistence type="predicted"/>
<keyword evidence="3" id="KW-1185">Reference proteome</keyword>
<comment type="caution">
    <text evidence="2">The sequence shown here is derived from an EMBL/GenBank/DDBJ whole genome shotgun (WGS) entry which is preliminary data.</text>
</comment>
<feature type="signal peptide" evidence="1">
    <location>
        <begin position="1"/>
        <end position="25"/>
    </location>
</feature>
<feature type="chain" id="PRO_5019322716" evidence="1">
    <location>
        <begin position="26"/>
        <end position="297"/>
    </location>
</feature>
<organism evidence="2 3">
    <name type="scientific">Motilimonas pumila</name>
    <dbReference type="NCBI Taxonomy" id="2303987"/>
    <lineage>
        <taxon>Bacteria</taxon>
        <taxon>Pseudomonadati</taxon>
        <taxon>Pseudomonadota</taxon>
        <taxon>Gammaproteobacteria</taxon>
        <taxon>Alteromonadales</taxon>
        <taxon>Alteromonadales genera incertae sedis</taxon>
        <taxon>Motilimonas</taxon>
    </lineage>
</organism>
<reference evidence="2 3" key="1">
    <citation type="submission" date="2018-09" db="EMBL/GenBank/DDBJ databases">
        <authorList>
            <person name="Wang F."/>
        </authorList>
    </citation>
    <scope>NUCLEOTIDE SEQUENCE [LARGE SCALE GENOMIC DNA]</scope>
    <source>
        <strain evidence="2 3">PLHSC7-2</strain>
    </source>
</reference>
<evidence type="ECO:0000313" key="2">
    <source>
        <dbReference type="EMBL" id="RJG48629.1"/>
    </source>
</evidence>
<accession>A0A418YG48</accession>
<name>A0A418YG48_9GAMM</name>
<dbReference type="EMBL" id="QZCH01000007">
    <property type="protein sequence ID" value="RJG48629.1"/>
    <property type="molecule type" value="Genomic_DNA"/>
</dbReference>
<sequence length="297" mass="33119">MTMNIVPLRRSLCLLAVGIGLIACSDNPTLNTHHKDNGLKNHPPAQGKCAGWQRSLSEGKKQQDVAYCLRELARTNRAEAVAEATIMADWPIKLVPNSDLPELIAAMHLYPQPGQLLDYLSSLGLLAHNWQQLPSPEYAITASDYLSSLAAVAWFDTETGFFPNEHDGLLHMLAKHTDLSDVKFEEVAPPYSSSDRQPYQLFAEVNGHRYQQQAQNYGDWYDVVAVLDLLNKVAQQEQRRSRFIQFASTDQGSIVWVVDKQPLASLYQAGLLRYEPYVLAIDIGKASEAKVLSSVPK</sequence>
<keyword evidence="1" id="KW-0732">Signal</keyword>
<evidence type="ECO:0000256" key="1">
    <source>
        <dbReference type="SAM" id="SignalP"/>
    </source>
</evidence>
<gene>
    <name evidence="2" type="ORF">D1Z90_07150</name>
</gene>
<dbReference type="AlphaFoldDB" id="A0A418YG48"/>
<reference evidence="2 3" key="2">
    <citation type="submission" date="2019-01" db="EMBL/GenBank/DDBJ databases">
        <title>Motilimonas pumilus sp. nov., isolated from the gut of sea cucumber (Apostichopus japonicus).</title>
        <authorList>
            <person name="Wang F.-Q."/>
            <person name="Ren L.-H."/>
            <person name="Lin Y.-W."/>
            <person name="Sun G.-H."/>
            <person name="Du Z.-J."/>
            <person name="Zhao J.-X."/>
            <person name="Liu X.-J."/>
            <person name="Liu L.-J."/>
        </authorList>
    </citation>
    <scope>NUCLEOTIDE SEQUENCE [LARGE SCALE GENOMIC DNA]</scope>
    <source>
        <strain evidence="2 3">PLHSC7-2</strain>
    </source>
</reference>
<dbReference type="Proteomes" id="UP000283255">
    <property type="component" value="Unassembled WGS sequence"/>
</dbReference>
<protein>
    <submittedName>
        <fullName evidence="2">Uncharacterized protein</fullName>
    </submittedName>
</protein>
<evidence type="ECO:0000313" key="3">
    <source>
        <dbReference type="Proteomes" id="UP000283255"/>
    </source>
</evidence>